<evidence type="ECO:0000313" key="1">
    <source>
        <dbReference type="EMBL" id="OWY92263.1"/>
    </source>
</evidence>
<feature type="non-terminal residue" evidence="1">
    <location>
        <position position="125"/>
    </location>
</feature>
<dbReference type="Proteomes" id="UP000198211">
    <property type="component" value="Unassembled WGS sequence"/>
</dbReference>
<keyword evidence="2" id="KW-1185">Reference proteome</keyword>
<dbReference type="AlphaFoldDB" id="A0A225UH09"/>
<comment type="caution">
    <text evidence="1">The sequence shown here is derived from an EMBL/GenBank/DDBJ whole genome shotgun (WGS) entry which is preliminary data.</text>
</comment>
<name>A0A225UH09_9STRA</name>
<dbReference type="EMBL" id="NBNE01018459">
    <property type="protein sequence ID" value="OWY92263.1"/>
    <property type="molecule type" value="Genomic_DNA"/>
</dbReference>
<evidence type="ECO:0000313" key="2">
    <source>
        <dbReference type="Proteomes" id="UP000198211"/>
    </source>
</evidence>
<gene>
    <name evidence="1" type="ORF">PHMEG_00038805</name>
</gene>
<accession>A0A225UH09</accession>
<sequence length="125" mass="14022">MAGLAALQQKERQKWEHTICPNAPLQPLPSVRNYSLSTNKAKKVFHLKRGGTAKLKRIKACFPNQNRYVLLENEVEVPCCIGSGADRCCFDESCFKCLTNVKPDIVRVKLDKPLKCTMADNTSVL</sequence>
<organism evidence="1 2">
    <name type="scientific">Phytophthora megakarya</name>
    <dbReference type="NCBI Taxonomy" id="4795"/>
    <lineage>
        <taxon>Eukaryota</taxon>
        <taxon>Sar</taxon>
        <taxon>Stramenopiles</taxon>
        <taxon>Oomycota</taxon>
        <taxon>Peronosporomycetes</taxon>
        <taxon>Peronosporales</taxon>
        <taxon>Peronosporaceae</taxon>
        <taxon>Phytophthora</taxon>
    </lineage>
</organism>
<protein>
    <submittedName>
        <fullName evidence="1">Uncharacterized protein</fullName>
    </submittedName>
</protein>
<reference evidence="2" key="1">
    <citation type="submission" date="2017-03" db="EMBL/GenBank/DDBJ databases">
        <title>Phytopthora megakarya and P. palmivora, two closely related causual agents of cacao black pod achieved similar genome size and gene model numbers by different mechanisms.</title>
        <authorList>
            <person name="Ali S."/>
            <person name="Shao J."/>
            <person name="Larry D.J."/>
            <person name="Kronmiller B."/>
            <person name="Shen D."/>
            <person name="Strem M.D."/>
            <person name="Melnick R.L."/>
            <person name="Guiltinan M.J."/>
            <person name="Tyler B.M."/>
            <person name="Meinhardt L.W."/>
            <person name="Bailey B.A."/>
        </authorList>
    </citation>
    <scope>NUCLEOTIDE SEQUENCE [LARGE SCALE GENOMIC DNA]</scope>
    <source>
        <strain evidence="2">zdho120</strain>
    </source>
</reference>
<proteinExistence type="predicted"/>